<keyword evidence="1" id="KW-0472">Membrane</keyword>
<dbReference type="EMBL" id="CADEBC010000598">
    <property type="protein sequence ID" value="CAB3258359.1"/>
    <property type="molecule type" value="Genomic_DNA"/>
</dbReference>
<keyword evidence="4" id="KW-1185">Reference proteome</keyword>
<evidence type="ECO:0000313" key="5">
    <source>
        <dbReference type="Proteomes" id="UP000494256"/>
    </source>
</evidence>
<dbReference type="Proteomes" id="UP000494256">
    <property type="component" value="Unassembled WGS sequence"/>
</dbReference>
<feature type="transmembrane region" description="Helical" evidence="1">
    <location>
        <begin position="39"/>
        <end position="55"/>
    </location>
</feature>
<protein>
    <submittedName>
        <fullName evidence="2">Uncharacterized protein</fullName>
    </submittedName>
</protein>
<accession>A0A8S0Z661</accession>
<evidence type="ECO:0000256" key="1">
    <source>
        <dbReference type="SAM" id="Phobius"/>
    </source>
</evidence>
<dbReference type="AlphaFoldDB" id="A0A8S0Z661"/>
<sequence length="81" mass="9307">MARISRVEKERLRKLAQRQREADCLYWVERRKVMTFKKALGYCLGYSFMGLVYAIPILSYLLIGLCYVGCQAVACFLACSA</sequence>
<comment type="caution">
    <text evidence="2">The sequence shown here is derived from an EMBL/GenBank/DDBJ whole genome shotgun (WGS) entry which is preliminary data.</text>
</comment>
<evidence type="ECO:0000313" key="4">
    <source>
        <dbReference type="Proteomes" id="UP000494106"/>
    </source>
</evidence>
<evidence type="ECO:0000313" key="3">
    <source>
        <dbReference type="EMBL" id="CAB3258359.1"/>
    </source>
</evidence>
<name>A0A8S0Z661_ARCPL</name>
<proteinExistence type="predicted"/>
<dbReference type="EMBL" id="CADEBD010000279">
    <property type="protein sequence ID" value="CAB3227627.1"/>
    <property type="molecule type" value="Genomic_DNA"/>
</dbReference>
<dbReference type="Proteomes" id="UP000494106">
    <property type="component" value="Unassembled WGS sequence"/>
</dbReference>
<organism evidence="2 5">
    <name type="scientific">Arctia plantaginis</name>
    <name type="common">Wood tiger moth</name>
    <name type="synonym">Phalaena plantaginis</name>
    <dbReference type="NCBI Taxonomy" id="874455"/>
    <lineage>
        <taxon>Eukaryota</taxon>
        <taxon>Metazoa</taxon>
        <taxon>Ecdysozoa</taxon>
        <taxon>Arthropoda</taxon>
        <taxon>Hexapoda</taxon>
        <taxon>Insecta</taxon>
        <taxon>Pterygota</taxon>
        <taxon>Neoptera</taxon>
        <taxon>Endopterygota</taxon>
        <taxon>Lepidoptera</taxon>
        <taxon>Glossata</taxon>
        <taxon>Ditrysia</taxon>
        <taxon>Noctuoidea</taxon>
        <taxon>Erebidae</taxon>
        <taxon>Arctiinae</taxon>
        <taxon>Arctia</taxon>
    </lineage>
</organism>
<reference evidence="4 5" key="1">
    <citation type="submission" date="2020-04" db="EMBL/GenBank/DDBJ databases">
        <authorList>
            <person name="Wallbank WR R."/>
            <person name="Pardo Diaz C."/>
            <person name="Kozak K."/>
            <person name="Martin S."/>
            <person name="Jiggins C."/>
            <person name="Moest M."/>
            <person name="Warren A I."/>
            <person name="Byers J.R.P. K."/>
            <person name="Montejo-Kovacevich G."/>
            <person name="Yen C E."/>
        </authorList>
    </citation>
    <scope>NUCLEOTIDE SEQUENCE [LARGE SCALE GENOMIC DNA]</scope>
</reference>
<gene>
    <name evidence="3" type="ORF">APLA_LOCUS16434</name>
    <name evidence="2" type="ORF">APLA_LOCUS3142</name>
</gene>
<keyword evidence="1" id="KW-1133">Transmembrane helix</keyword>
<keyword evidence="1" id="KW-0812">Transmembrane</keyword>
<evidence type="ECO:0000313" key="2">
    <source>
        <dbReference type="EMBL" id="CAB3227627.1"/>
    </source>
</evidence>